<dbReference type="CDD" id="cd16922">
    <property type="entry name" value="HATPase_EvgS-ArcB-TorS-like"/>
    <property type="match status" value="1"/>
</dbReference>
<protein>
    <recommendedName>
        <fullName evidence="3">histidine kinase</fullName>
        <ecNumber evidence="3">2.7.13.3</ecNumber>
    </recommendedName>
</protein>
<evidence type="ECO:0000256" key="2">
    <source>
        <dbReference type="ARBA" id="ARBA00004370"/>
    </source>
</evidence>
<reference evidence="12 13" key="1">
    <citation type="submission" date="2020-10" db="EMBL/GenBank/DDBJ databases">
        <authorList>
            <person name="Castelo-Branco R."/>
            <person name="Eusebio N."/>
            <person name="Adriana R."/>
            <person name="Vieira A."/>
            <person name="Brugerolle De Fraissinette N."/>
            <person name="Rezende De Castro R."/>
            <person name="Schneider M.P."/>
            <person name="Vasconcelos V."/>
            <person name="Leao P.N."/>
        </authorList>
    </citation>
    <scope>NUCLEOTIDE SEQUENCE [LARGE SCALE GENOMIC DNA]</scope>
    <source>
        <strain evidence="12 13">LEGE 00250</strain>
    </source>
</reference>
<dbReference type="Proteomes" id="UP000606776">
    <property type="component" value="Unassembled WGS sequence"/>
</dbReference>
<dbReference type="Pfam" id="PF02518">
    <property type="entry name" value="HATPase_c"/>
    <property type="match status" value="1"/>
</dbReference>
<dbReference type="PANTHER" id="PTHR43711">
    <property type="entry name" value="TWO-COMPONENT HISTIDINE KINASE"/>
    <property type="match status" value="1"/>
</dbReference>
<dbReference type="CDD" id="cd00082">
    <property type="entry name" value="HisKA"/>
    <property type="match status" value="1"/>
</dbReference>
<dbReference type="PRINTS" id="PR00344">
    <property type="entry name" value="BCTRLSENSOR"/>
</dbReference>
<keyword evidence="9" id="KW-0812">Transmembrane</keyword>
<dbReference type="SMART" id="SM00304">
    <property type="entry name" value="HAMP"/>
    <property type="match status" value="1"/>
</dbReference>
<dbReference type="PANTHER" id="PTHR43711:SF26">
    <property type="entry name" value="SENSOR HISTIDINE KINASE RCSC"/>
    <property type="match status" value="1"/>
</dbReference>
<dbReference type="InterPro" id="IPR050736">
    <property type="entry name" value="Sensor_HK_Regulatory"/>
</dbReference>
<dbReference type="SUPFAM" id="SSF158472">
    <property type="entry name" value="HAMP domain-like"/>
    <property type="match status" value="1"/>
</dbReference>
<evidence type="ECO:0000259" key="10">
    <source>
        <dbReference type="PROSITE" id="PS50109"/>
    </source>
</evidence>
<feature type="transmembrane region" description="Helical" evidence="9">
    <location>
        <begin position="52"/>
        <end position="75"/>
    </location>
</feature>
<evidence type="ECO:0000256" key="7">
    <source>
        <dbReference type="ARBA" id="ARBA00023012"/>
    </source>
</evidence>
<dbReference type="InterPro" id="IPR036097">
    <property type="entry name" value="HisK_dim/P_sf"/>
</dbReference>
<dbReference type="Gene3D" id="6.10.340.10">
    <property type="match status" value="1"/>
</dbReference>
<feature type="domain" description="Histidine kinase" evidence="10">
    <location>
        <begin position="344"/>
        <end position="572"/>
    </location>
</feature>
<feature type="coiled-coil region" evidence="8">
    <location>
        <begin position="307"/>
        <end position="334"/>
    </location>
</feature>
<dbReference type="InterPro" id="IPR036890">
    <property type="entry name" value="HATPase_C_sf"/>
</dbReference>
<feature type="domain" description="HAMP" evidence="11">
    <location>
        <begin position="269"/>
        <end position="322"/>
    </location>
</feature>
<dbReference type="Pfam" id="PF00672">
    <property type="entry name" value="HAMP"/>
    <property type="match status" value="1"/>
</dbReference>
<evidence type="ECO:0000256" key="3">
    <source>
        <dbReference type="ARBA" id="ARBA00012438"/>
    </source>
</evidence>
<keyword evidence="5" id="KW-0808">Transferase</keyword>
<evidence type="ECO:0000313" key="12">
    <source>
        <dbReference type="EMBL" id="MBE9237063.1"/>
    </source>
</evidence>
<gene>
    <name evidence="12" type="ORF">IQ227_13765</name>
</gene>
<dbReference type="EC" id="2.7.13.3" evidence="3"/>
<dbReference type="Gene3D" id="3.30.565.10">
    <property type="entry name" value="Histidine kinase-like ATPase, C-terminal domain"/>
    <property type="match status" value="1"/>
</dbReference>
<dbReference type="InterPro" id="IPR005467">
    <property type="entry name" value="His_kinase_dom"/>
</dbReference>
<dbReference type="InterPro" id="IPR004358">
    <property type="entry name" value="Sig_transdc_His_kin-like_C"/>
</dbReference>
<dbReference type="PROSITE" id="PS50109">
    <property type="entry name" value="HIS_KIN"/>
    <property type="match status" value="1"/>
</dbReference>
<dbReference type="InterPro" id="IPR003661">
    <property type="entry name" value="HisK_dim/P_dom"/>
</dbReference>
<evidence type="ECO:0000313" key="13">
    <source>
        <dbReference type="Proteomes" id="UP000606776"/>
    </source>
</evidence>
<dbReference type="EMBL" id="JADEWB010000074">
    <property type="protein sequence ID" value="MBE9237063.1"/>
    <property type="molecule type" value="Genomic_DNA"/>
</dbReference>
<dbReference type="PROSITE" id="PS50885">
    <property type="entry name" value="HAMP"/>
    <property type="match status" value="1"/>
</dbReference>
<dbReference type="InterPro" id="IPR003594">
    <property type="entry name" value="HATPase_dom"/>
</dbReference>
<evidence type="ECO:0000259" key="11">
    <source>
        <dbReference type="PROSITE" id="PS50885"/>
    </source>
</evidence>
<feature type="transmembrane region" description="Helical" evidence="9">
    <location>
        <begin position="243"/>
        <end position="265"/>
    </location>
</feature>
<keyword evidence="13" id="KW-1185">Reference proteome</keyword>
<evidence type="ECO:0000256" key="8">
    <source>
        <dbReference type="SAM" id="Coils"/>
    </source>
</evidence>
<proteinExistence type="predicted"/>
<feature type="coiled-coil region" evidence="8">
    <location>
        <begin position="174"/>
        <end position="233"/>
    </location>
</feature>
<comment type="subcellular location">
    <subcellularLocation>
        <location evidence="2">Membrane</location>
    </subcellularLocation>
</comment>
<dbReference type="SMART" id="SM00388">
    <property type="entry name" value="HisKA"/>
    <property type="match status" value="1"/>
</dbReference>
<evidence type="ECO:0000256" key="9">
    <source>
        <dbReference type="SAM" id="Phobius"/>
    </source>
</evidence>
<evidence type="ECO:0000256" key="6">
    <source>
        <dbReference type="ARBA" id="ARBA00022777"/>
    </source>
</evidence>
<dbReference type="CDD" id="cd06225">
    <property type="entry name" value="HAMP"/>
    <property type="match status" value="1"/>
</dbReference>
<organism evidence="12 13">
    <name type="scientific">Sphaerospermopsis aphanizomenoides LEGE 00250</name>
    <dbReference type="NCBI Taxonomy" id="2777972"/>
    <lineage>
        <taxon>Bacteria</taxon>
        <taxon>Bacillati</taxon>
        <taxon>Cyanobacteriota</taxon>
        <taxon>Cyanophyceae</taxon>
        <taxon>Nostocales</taxon>
        <taxon>Aphanizomenonaceae</taxon>
        <taxon>Sphaerospermopsis</taxon>
        <taxon>Sphaerospermopsis aphanizomenoides</taxon>
    </lineage>
</organism>
<name>A0ABR9VEY7_9CYAN</name>
<keyword evidence="8" id="KW-0175">Coiled coil</keyword>
<dbReference type="InterPro" id="IPR003660">
    <property type="entry name" value="HAMP_dom"/>
</dbReference>
<comment type="catalytic activity">
    <reaction evidence="1">
        <text>ATP + protein L-histidine = ADP + protein N-phospho-L-histidine.</text>
        <dbReference type="EC" id="2.7.13.3"/>
    </reaction>
</comment>
<accession>A0ABR9VEY7</accession>
<keyword evidence="4" id="KW-0597">Phosphoprotein</keyword>
<dbReference type="RefSeq" id="WP_193943075.1">
    <property type="nucleotide sequence ID" value="NZ_JADEWB010000074.1"/>
</dbReference>
<keyword evidence="6" id="KW-0418">Kinase</keyword>
<evidence type="ECO:0000256" key="1">
    <source>
        <dbReference type="ARBA" id="ARBA00000085"/>
    </source>
</evidence>
<keyword evidence="9" id="KW-0472">Membrane</keyword>
<evidence type="ECO:0000256" key="5">
    <source>
        <dbReference type="ARBA" id="ARBA00022679"/>
    </source>
</evidence>
<keyword evidence="7" id="KW-0902">Two-component regulatory system</keyword>
<evidence type="ECO:0000256" key="4">
    <source>
        <dbReference type="ARBA" id="ARBA00022553"/>
    </source>
</evidence>
<dbReference type="SMART" id="SM00387">
    <property type="entry name" value="HATPase_c"/>
    <property type="match status" value="1"/>
</dbReference>
<dbReference type="SUPFAM" id="SSF55874">
    <property type="entry name" value="ATPase domain of HSP90 chaperone/DNA topoisomerase II/histidine kinase"/>
    <property type="match status" value="1"/>
</dbReference>
<dbReference type="Pfam" id="PF00512">
    <property type="entry name" value="HisKA"/>
    <property type="match status" value="1"/>
</dbReference>
<dbReference type="Gene3D" id="1.10.287.130">
    <property type="match status" value="1"/>
</dbReference>
<keyword evidence="9" id="KW-1133">Transmembrane helix</keyword>
<comment type="caution">
    <text evidence="12">The sequence shown here is derived from an EMBL/GenBank/DDBJ whole genome shotgun (WGS) entry which is preliminary data.</text>
</comment>
<sequence>MPDQKLYLVDKSWESKKVSTQEPKIDELPTIEFPSRGKLKASSWRIHQKIGYGYFVAIGIGFFGSLTGLVLANYYRGREVRQFHQAKQQEQLLNNYKNAIFEAQLHSANLVAVLENTQKRTQKKDELLTSFAEAQKLDTKISAYISSKPETLAANSNTLQTLLSDYSSNFKAYIEQVEKILQKLDNNALQSEQVETVRKELLEVMNSNTVEDLDNLSNKLTRILRTAQEQEQDRQNDVEEARFVERTIFIVSMLLSVAIAAVVAWRTSRAIAEPVITVTQVAEQVAKKSNFDLRAPITTDDEIGLLAKSLNRLIERVSERTKQLEQAKELAEAASTAKSQFLANVSHELRTPLNAVIGLSQLLQDDAADFAVSPDFITDLETINSAGRHLLKLINDILDVSKIEAGKMTLYPETFDITNLINNVVLTVKPAMEKNGNTLQVDCDDNLGTMYTDQTRMQQILLNLLSNAAKFTTNGKVTLTVKHEKIKLRQDAPLSVISFTVTDTGIGMSPSQQQQLFQPFTQGDNSTTRKYGGTGLGLAISRHFCQMMGGEIIVKSQLGAGSTFKVNLPLTVQVTGDG</sequence>
<dbReference type="SUPFAM" id="SSF47384">
    <property type="entry name" value="Homodimeric domain of signal transducing histidine kinase"/>
    <property type="match status" value="1"/>
</dbReference>